<evidence type="ECO:0000256" key="7">
    <source>
        <dbReference type="ARBA" id="ARBA00023239"/>
    </source>
</evidence>
<comment type="catalytic activity">
    <reaction evidence="8">
        <text>6-carboxy-5,6,7,8-tetrahydropterin + H(+) = 7-carboxy-7-carbaguanine + NH4(+)</text>
        <dbReference type="Rhea" id="RHEA:27974"/>
        <dbReference type="ChEBI" id="CHEBI:15378"/>
        <dbReference type="ChEBI" id="CHEBI:28938"/>
        <dbReference type="ChEBI" id="CHEBI:61032"/>
        <dbReference type="ChEBI" id="CHEBI:61036"/>
        <dbReference type="EC" id="4.3.99.3"/>
    </reaction>
</comment>
<feature type="binding site" evidence="8">
    <location>
        <begin position="19"/>
        <end position="21"/>
    </location>
    <ligand>
        <name>substrate</name>
    </ligand>
</feature>
<dbReference type="RefSeq" id="WP_188644875.1">
    <property type="nucleotide sequence ID" value="NZ_BMKL01000001.1"/>
</dbReference>
<dbReference type="PIRSF" id="PIRSF000370">
    <property type="entry name" value="QueE"/>
    <property type="match status" value="1"/>
</dbReference>
<evidence type="ECO:0000256" key="3">
    <source>
        <dbReference type="ARBA" id="ARBA00022723"/>
    </source>
</evidence>
<comment type="cofactor">
    <cofactor evidence="8">
        <name>Mg(2+)</name>
        <dbReference type="ChEBI" id="CHEBI:18420"/>
    </cofactor>
</comment>
<sequence length="244" mass="26861">MNLVLATDDSGGPEIFASLQGEGVSAGRPCTFIRLSRCNLACVWCDTAYTWRFTGDNRPHRDAITFERKQNQVTLSPVQAARSIDLLAPRRLVVTGGEPLLQAAALAELAALLPEHSIEVETNGTVEPAARFDTFVEQYTVSPKLSHSGNPADLALPPARLAEWSRDPRAFFKFVIAEPADVAEVLALQLAYSMQPERIFLMPEGTDSATLRARSAWLSDLCLEHGYRLSDRLHIHLYGDTRGT</sequence>
<keyword evidence="2 8" id="KW-0949">S-adenosyl-L-methionine</keyword>
<keyword evidence="8" id="KW-0671">Queuosine biosynthesis</keyword>
<dbReference type="SUPFAM" id="SSF102114">
    <property type="entry name" value="Radical SAM enzymes"/>
    <property type="match status" value="1"/>
</dbReference>
<keyword evidence="1 8" id="KW-0004">4Fe-4S</keyword>
<evidence type="ECO:0000313" key="10">
    <source>
        <dbReference type="EMBL" id="GGD99000.1"/>
    </source>
</evidence>
<dbReference type="InterPro" id="IPR058240">
    <property type="entry name" value="rSAM_sf"/>
</dbReference>
<feature type="binding site" evidence="8">
    <location>
        <position position="47"/>
    </location>
    <ligand>
        <name>Mg(2+)</name>
        <dbReference type="ChEBI" id="CHEBI:18420"/>
    </ligand>
</feature>
<evidence type="ECO:0000259" key="9">
    <source>
        <dbReference type="PROSITE" id="PS51918"/>
    </source>
</evidence>
<evidence type="ECO:0000256" key="8">
    <source>
        <dbReference type="HAMAP-Rule" id="MF_00917"/>
    </source>
</evidence>
<dbReference type="HAMAP" id="MF_00917">
    <property type="entry name" value="QueE"/>
    <property type="match status" value="1"/>
</dbReference>
<comment type="cofactor">
    <cofactor evidence="8">
        <name>S-adenosyl-L-methionine</name>
        <dbReference type="ChEBI" id="CHEBI:59789"/>
    </cofactor>
    <text evidence="8">Binds 1 S-adenosyl-L-methionine per subunit.</text>
</comment>
<organism evidence="10 11">
    <name type="scientific">Tsuneonella deserti</name>
    <dbReference type="NCBI Taxonomy" id="2035528"/>
    <lineage>
        <taxon>Bacteria</taxon>
        <taxon>Pseudomonadati</taxon>
        <taxon>Pseudomonadota</taxon>
        <taxon>Alphaproteobacteria</taxon>
        <taxon>Sphingomonadales</taxon>
        <taxon>Erythrobacteraceae</taxon>
        <taxon>Tsuneonella</taxon>
    </lineage>
</organism>
<comment type="function">
    <text evidence="8">Catalyzes the complex heterocyclic radical-mediated conversion of 6-carboxy-5,6,7,8-tetrahydropterin (CPH4) to 7-carboxy-7-deazaguanine (CDG), a step common to the biosynthetic pathways of all 7-deazapurine-containing compounds.</text>
</comment>
<feature type="binding site" evidence="8">
    <location>
        <position position="38"/>
    </location>
    <ligand>
        <name>[4Fe-4S] cluster</name>
        <dbReference type="ChEBI" id="CHEBI:49883"/>
        <note>4Fe-4S-S-AdoMet</note>
    </ligand>
</feature>
<keyword evidence="4 8" id="KW-0460">Magnesium</keyword>
<feature type="binding site" evidence="8">
    <location>
        <position position="97"/>
    </location>
    <ligand>
        <name>S-adenosyl-L-methionine</name>
        <dbReference type="ChEBI" id="CHEBI:59789"/>
    </ligand>
</feature>
<evidence type="ECO:0000256" key="4">
    <source>
        <dbReference type="ARBA" id="ARBA00022842"/>
    </source>
</evidence>
<feature type="binding site" evidence="8">
    <location>
        <position position="45"/>
    </location>
    <ligand>
        <name>[4Fe-4S] cluster</name>
        <dbReference type="ChEBI" id="CHEBI:49883"/>
        <note>4Fe-4S-S-AdoMet</note>
    </ligand>
</feature>
<keyword evidence="11" id="KW-1185">Reference proteome</keyword>
<dbReference type="PANTHER" id="PTHR42836">
    <property type="entry name" value="7-CARBOXY-7-DEAZAGUANINE SYNTHASE"/>
    <property type="match status" value="1"/>
</dbReference>
<comment type="cofactor">
    <cofactor evidence="8">
        <name>[4Fe-4S] cluster</name>
        <dbReference type="ChEBI" id="CHEBI:49883"/>
    </cofactor>
    <text evidence="8">Binds 1 [4Fe-4S] cluster. The cluster is coordinated with 3 cysteines and an exchangeable S-adenosyl-L-methionine.</text>
</comment>
<dbReference type="PROSITE" id="PS51918">
    <property type="entry name" value="RADICAL_SAM"/>
    <property type="match status" value="1"/>
</dbReference>
<accession>A0ABQ1S863</accession>
<feature type="binding site" evidence="8">
    <location>
        <position position="34"/>
    </location>
    <ligand>
        <name>substrate</name>
    </ligand>
</feature>
<feature type="binding site" evidence="8">
    <location>
        <position position="95"/>
    </location>
    <ligand>
        <name>substrate</name>
    </ligand>
</feature>
<dbReference type="InterPro" id="IPR013785">
    <property type="entry name" value="Aldolase_TIM"/>
</dbReference>
<proteinExistence type="inferred from homology"/>
<evidence type="ECO:0000313" key="11">
    <source>
        <dbReference type="Proteomes" id="UP000619041"/>
    </source>
</evidence>
<protein>
    <recommendedName>
        <fullName evidence="8">7-carboxy-7-deazaguanine synthase</fullName>
        <shortName evidence="8">CDG synthase</shortName>
        <ecNumber evidence="8">4.3.99.3</ecNumber>
    </recommendedName>
    <alternativeName>
        <fullName evidence="8">Queuosine biosynthesis protein QueE</fullName>
    </alternativeName>
</protein>
<comment type="caution">
    <text evidence="10">The sequence shown here is derived from an EMBL/GenBank/DDBJ whole genome shotgun (WGS) entry which is preliminary data.</text>
</comment>
<comment type="subunit">
    <text evidence="8">Homodimer.</text>
</comment>
<feature type="binding site" evidence="8">
    <location>
        <position position="42"/>
    </location>
    <ligand>
        <name>[4Fe-4S] cluster</name>
        <dbReference type="ChEBI" id="CHEBI:49883"/>
        <note>4Fe-4S-S-AdoMet</note>
    </ligand>
</feature>
<comment type="caution">
    <text evidence="8">Lacks conserved residue(s) required for the propagation of feature annotation.</text>
</comment>
<keyword evidence="6 8" id="KW-0411">Iron-sulfur</keyword>
<keyword evidence="7 8" id="KW-0456">Lyase</keyword>
<dbReference type="PANTHER" id="PTHR42836:SF1">
    <property type="entry name" value="7-CARBOXY-7-DEAZAGUANINE SYNTHASE"/>
    <property type="match status" value="1"/>
</dbReference>
<name>A0ABQ1S863_9SPHN</name>
<comment type="similarity">
    <text evidence="8">Belongs to the radical SAM superfamily. 7-carboxy-7-deazaguanine synthase family.</text>
</comment>
<keyword evidence="3 8" id="KW-0479">Metal-binding</keyword>
<dbReference type="InterPro" id="IPR024924">
    <property type="entry name" value="7-CO-7-deazaguanine_synth-like"/>
</dbReference>
<dbReference type="EMBL" id="BMKL01000001">
    <property type="protein sequence ID" value="GGD99000.1"/>
    <property type="molecule type" value="Genomic_DNA"/>
</dbReference>
<evidence type="ECO:0000256" key="2">
    <source>
        <dbReference type="ARBA" id="ARBA00022691"/>
    </source>
</evidence>
<dbReference type="EC" id="4.3.99.3" evidence="8"/>
<feature type="binding site" evidence="8">
    <location>
        <begin position="142"/>
        <end position="144"/>
    </location>
    <ligand>
        <name>S-adenosyl-L-methionine</name>
        <dbReference type="ChEBI" id="CHEBI:59789"/>
    </ligand>
</feature>
<gene>
    <name evidence="8" type="primary">queE</name>
    <name evidence="10" type="ORF">GCM10011515_18560</name>
</gene>
<dbReference type="Pfam" id="PF04055">
    <property type="entry name" value="Radical_SAM"/>
    <property type="match status" value="1"/>
</dbReference>
<comment type="pathway">
    <text evidence="8">Purine metabolism; 7-cyano-7-deazaguanine biosynthesis.</text>
</comment>
<evidence type="ECO:0000256" key="6">
    <source>
        <dbReference type="ARBA" id="ARBA00023014"/>
    </source>
</evidence>
<dbReference type="Proteomes" id="UP000619041">
    <property type="component" value="Unassembled WGS sequence"/>
</dbReference>
<feature type="binding site" evidence="8">
    <location>
        <begin position="44"/>
        <end position="46"/>
    </location>
    <ligand>
        <name>S-adenosyl-L-methionine</name>
        <dbReference type="ChEBI" id="CHEBI:59789"/>
    </ligand>
</feature>
<keyword evidence="5 8" id="KW-0408">Iron</keyword>
<dbReference type="SFLD" id="SFLDS00029">
    <property type="entry name" value="Radical_SAM"/>
    <property type="match status" value="1"/>
</dbReference>
<reference evidence="11" key="1">
    <citation type="journal article" date="2019" name="Int. J. Syst. Evol. Microbiol.">
        <title>The Global Catalogue of Microorganisms (GCM) 10K type strain sequencing project: providing services to taxonomists for standard genome sequencing and annotation.</title>
        <authorList>
            <consortium name="The Broad Institute Genomics Platform"/>
            <consortium name="The Broad Institute Genome Sequencing Center for Infectious Disease"/>
            <person name="Wu L."/>
            <person name="Ma J."/>
        </authorList>
    </citation>
    <scope>NUCLEOTIDE SEQUENCE [LARGE SCALE GENOMIC DNA]</scope>
    <source>
        <strain evidence="11">CGMCC 1.15959</strain>
    </source>
</reference>
<evidence type="ECO:0000256" key="5">
    <source>
        <dbReference type="ARBA" id="ARBA00023004"/>
    </source>
</evidence>
<evidence type="ECO:0000256" key="1">
    <source>
        <dbReference type="ARBA" id="ARBA00022485"/>
    </source>
</evidence>
<feature type="domain" description="Radical SAM core" evidence="9">
    <location>
        <begin position="25"/>
        <end position="240"/>
    </location>
</feature>
<dbReference type="InterPro" id="IPR007197">
    <property type="entry name" value="rSAM"/>
</dbReference>
<dbReference type="Gene3D" id="3.20.20.70">
    <property type="entry name" value="Aldolase class I"/>
    <property type="match status" value="1"/>
</dbReference>